<accession>A0ABW1ZFE5</accession>
<name>A0ABW1ZFE5_9DEIO</name>
<proteinExistence type="predicted"/>
<sequence>MPTRLIHLAEHQQWDQVKHALALTRHSTEELTGALVKAVFFQNLEMTQLLLEAGANPNRSFDGAEFPPVSAAVEQAWQPGLQLLLAHGGDVNVRRFGGWTPLIHAVDVEADGAWQTGEPATLDLLRFLLEQGADPTLRDDNGECAADLARRYGWDEAVQLLSQEHLTDKP</sequence>
<dbReference type="RefSeq" id="WP_224605910.1">
    <property type="nucleotide sequence ID" value="NZ_JAIQXV010000003.1"/>
</dbReference>
<keyword evidence="2" id="KW-0040">ANK repeat</keyword>
<evidence type="ECO:0000256" key="1">
    <source>
        <dbReference type="ARBA" id="ARBA00022737"/>
    </source>
</evidence>
<evidence type="ECO:0000313" key="3">
    <source>
        <dbReference type="EMBL" id="MFC6659178.1"/>
    </source>
</evidence>
<dbReference type="InterPro" id="IPR050776">
    <property type="entry name" value="Ank_Repeat/CDKN_Inhibitor"/>
</dbReference>
<organism evidence="3 4">
    <name type="scientific">Deinococcus multiflagellatus</name>
    <dbReference type="NCBI Taxonomy" id="1656887"/>
    <lineage>
        <taxon>Bacteria</taxon>
        <taxon>Thermotogati</taxon>
        <taxon>Deinococcota</taxon>
        <taxon>Deinococci</taxon>
        <taxon>Deinococcales</taxon>
        <taxon>Deinococcaceae</taxon>
        <taxon>Deinococcus</taxon>
    </lineage>
</organism>
<comment type="caution">
    <text evidence="3">The sequence shown here is derived from an EMBL/GenBank/DDBJ whole genome shotgun (WGS) entry which is preliminary data.</text>
</comment>
<dbReference type="Gene3D" id="1.25.40.20">
    <property type="entry name" value="Ankyrin repeat-containing domain"/>
    <property type="match status" value="1"/>
</dbReference>
<dbReference type="Proteomes" id="UP001596317">
    <property type="component" value="Unassembled WGS sequence"/>
</dbReference>
<keyword evidence="4" id="KW-1185">Reference proteome</keyword>
<dbReference type="PANTHER" id="PTHR24201">
    <property type="entry name" value="ANK_REP_REGION DOMAIN-CONTAINING PROTEIN"/>
    <property type="match status" value="1"/>
</dbReference>
<reference evidence="4" key="1">
    <citation type="journal article" date="2019" name="Int. J. Syst. Evol. Microbiol.">
        <title>The Global Catalogue of Microorganisms (GCM) 10K type strain sequencing project: providing services to taxonomists for standard genome sequencing and annotation.</title>
        <authorList>
            <consortium name="The Broad Institute Genomics Platform"/>
            <consortium name="The Broad Institute Genome Sequencing Center for Infectious Disease"/>
            <person name="Wu L."/>
            <person name="Ma J."/>
        </authorList>
    </citation>
    <scope>NUCLEOTIDE SEQUENCE [LARGE SCALE GENOMIC DNA]</scope>
    <source>
        <strain evidence="4">CCUG 63830</strain>
    </source>
</reference>
<evidence type="ECO:0000256" key="2">
    <source>
        <dbReference type="ARBA" id="ARBA00023043"/>
    </source>
</evidence>
<dbReference type="InterPro" id="IPR036770">
    <property type="entry name" value="Ankyrin_rpt-contain_sf"/>
</dbReference>
<dbReference type="SMART" id="SM00248">
    <property type="entry name" value="ANK"/>
    <property type="match status" value="2"/>
</dbReference>
<protein>
    <submittedName>
        <fullName evidence="3">Ankyrin repeat domain-containing protein</fullName>
    </submittedName>
</protein>
<dbReference type="Pfam" id="PF00023">
    <property type="entry name" value="Ank"/>
    <property type="match status" value="1"/>
</dbReference>
<keyword evidence="1" id="KW-0677">Repeat</keyword>
<evidence type="ECO:0000313" key="4">
    <source>
        <dbReference type="Proteomes" id="UP001596317"/>
    </source>
</evidence>
<dbReference type="SUPFAM" id="SSF48403">
    <property type="entry name" value="Ankyrin repeat"/>
    <property type="match status" value="1"/>
</dbReference>
<gene>
    <name evidence="3" type="ORF">ACFP90_01485</name>
</gene>
<dbReference type="InterPro" id="IPR002110">
    <property type="entry name" value="Ankyrin_rpt"/>
</dbReference>
<dbReference type="EMBL" id="JBHSWB010000001">
    <property type="protein sequence ID" value="MFC6659178.1"/>
    <property type="molecule type" value="Genomic_DNA"/>
</dbReference>
<dbReference type="PANTHER" id="PTHR24201:SF15">
    <property type="entry name" value="ANKYRIN REPEAT DOMAIN-CONTAINING PROTEIN 66"/>
    <property type="match status" value="1"/>
</dbReference>